<dbReference type="OrthoDB" id="5404651at2759"/>
<dbReference type="Proteomes" id="UP000016088">
    <property type="component" value="Unassembled WGS sequence"/>
</dbReference>
<dbReference type="Pfam" id="PF01399">
    <property type="entry name" value="PCI"/>
    <property type="match status" value="1"/>
</dbReference>
<sequence>MSVHEFLDVLNQSIRQKDTNILAQCFVFSNSSSFYEELSSKFPQDPKGKSKLKGEIQKSFGKIRGWKESVLSYLDFVQKAVSGDPISCWSSLQAVYVNLTTCFAHLDGAWLAPIIKSVSTFYVNLSIHLDKISPQNAGALDTNGFLERNFISEASRNVQRAFNVILSDRQPSISPSKKDAIFSISNLLYKLYFRLKQIRLCQTIQANVLSSGVSINQATSAEIVTFRYYLGRCHLFQHKIHQAKTHLRSAFLNCPDESYKQKRLILIYLTTCGLILGKLPKWHYLEKYGLIPIFQPLIESLKRGDLRSFQLSLEDVSRRNWFIRHGIYLTLHDRCEIVIWRNLFRKVFFLTYQNAHKTPHVNGQFLLTAALLSMQDDTFDIDDVECICISLIDQGYIKGYMIHSSATLVLKKDAAFGFAPIESVMPIVGKDRNEEEFFQKK</sequence>
<accession>S9RA92</accession>
<dbReference type="InterPro" id="IPR036388">
    <property type="entry name" value="WH-like_DNA-bd_sf"/>
</dbReference>
<name>S9RA92_SCHOY</name>
<dbReference type="Gene3D" id="1.10.10.10">
    <property type="entry name" value="Winged helix-like DNA-binding domain superfamily/Winged helix DNA-binding domain"/>
    <property type="match status" value="1"/>
</dbReference>
<dbReference type="GO" id="GO:0006368">
    <property type="term" value="P:transcription elongation by RNA polymerase II"/>
    <property type="evidence" value="ECO:0007669"/>
    <property type="project" value="TreeGrafter"/>
</dbReference>
<gene>
    <name evidence="2" type="ORF">SOCG_01264</name>
</gene>
<evidence type="ECO:0000313" key="2">
    <source>
        <dbReference type="EMBL" id="EPX71044.1"/>
    </source>
</evidence>
<keyword evidence="3" id="KW-1185">Reference proteome</keyword>
<dbReference type="OMA" id="PQLCSNI"/>
<dbReference type="GO" id="GO:0070390">
    <property type="term" value="C:transcription export complex 2"/>
    <property type="evidence" value="ECO:0007669"/>
    <property type="project" value="TreeGrafter"/>
</dbReference>
<dbReference type="SMART" id="SM00753">
    <property type="entry name" value="PAM"/>
    <property type="match status" value="1"/>
</dbReference>
<dbReference type="PANTHER" id="PTHR12732">
    <property type="entry name" value="UNCHARACTERIZED PROTEASOME COMPONENT REGION PCI-CONTAINING"/>
    <property type="match status" value="1"/>
</dbReference>
<dbReference type="HOGENOM" id="CLU_031567_3_0_1"/>
<dbReference type="InterPro" id="IPR000717">
    <property type="entry name" value="PCI_dom"/>
</dbReference>
<organism evidence="2 3">
    <name type="scientific">Schizosaccharomyces octosporus (strain yFS286)</name>
    <name type="common">Fission yeast</name>
    <name type="synonym">Octosporomyces octosporus</name>
    <dbReference type="NCBI Taxonomy" id="483514"/>
    <lineage>
        <taxon>Eukaryota</taxon>
        <taxon>Fungi</taxon>
        <taxon>Dikarya</taxon>
        <taxon>Ascomycota</taxon>
        <taxon>Taphrinomycotina</taxon>
        <taxon>Schizosaccharomycetes</taxon>
        <taxon>Schizosaccharomycetales</taxon>
        <taxon>Schizosaccharomycetaceae</taxon>
        <taxon>Schizosaccharomyces</taxon>
    </lineage>
</organism>
<proteinExistence type="predicted"/>
<protein>
    <submittedName>
        <fullName evidence="2">Nuclear pore associated protein Thp1-Sac3 complex subunit</fullName>
    </submittedName>
</protein>
<evidence type="ECO:0000313" key="3">
    <source>
        <dbReference type="Proteomes" id="UP000016088"/>
    </source>
</evidence>
<dbReference type="GO" id="GO:0016973">
    <property type="term" value="P:poly(A)+ mRNA export from nucleus"/>
    <property type="evidence" value="ECO:0007669"/>
    <property type="project" value="TreeGrafter"/>
</dbReference>
<dbReference type="GO" id="GO:0003723">
    <property type="term" value="F:RNA binding"/>
    <property type="evidence" value="ECO:0007669"/>
    <property type="project" value="InterPro"/>
</dbReference>
<dbReference type="EMBL" id="KE503208">
    <property type="protein sequence ID" value="EPX71044.1"/>
    <property type="molecule type" value="Genomic_DNA"/>
</dbReference>
<feature type="domain" description="PCI" evidence="1">
    <location>
        <begin position="320"/>
        <end position="412"/>
    </location>
</feature>
<dbReference type="AlphaFoldDB" id="S9RA92"/>
<dbReference type="VEuPathDB" id="FungiDB:SOCG_01264"/>
<reference evidence="2 3" key="1">
    <citation type="journal article" date="2011" name="Science">
        <title>Comparative functional genomics of the fission yeasts.</title>
        <authorList>
            <person name="Rhind N."/>
            <person name="Chen Z."/>
            <person name="Yassour M."/>
            <person name="Thompson D.A."/>
            <person name="Haas B.J."/>
            <person name="Habib N."/>
            <person name="Wapinski I."/>
            <person name="Roy S."/>
            <person name="Lin M.F."/>
            <person name="Heiman D.I."/>
            <person name="Young S.K."/>
            <person name="Furuya K."/>
            <person name="Guo Y."/>
            <person name="Pidoux A."/>
            <person name="Chen H.M."/>
            <person name="Robbertse B."/>
            <person name="Goldberg J.M."/>
            <person name="Aoki K."/>
            <person name="Bayne E.H."/>
            <person name="Berlin A.M."/>
            <person name="Desjardins C.A."/>
            <person name="Dobbs E."/>
            <person name="Dukaj L."/>
            <person name="Fan L."/>
            <person name="FitzGerald M.G."/>
            <person name="French C."/>
            <person name="Gujja S."/>
            <person name="Hansen K."/>
            <person name="Keifenheim D."/>
            <person name="Levin J.Z."/>
            <person name="Mosher R.A."/>
            <person name="Mueller C.A."/>
            <person name="Pfiffner J."/>
            <person name="Priest M."/>
            <person name="Russ C."/>
            <person name="Smialowska A."/>
            <person name="Swoboda P."/>
            <person name="Sykes S.M."/>
            <person name="Vaughn M."/>
            <person name="Vengrova S."/>
            <person name="Yoder R."/>
            <person name="Zeng Q."/>
            <person name="Allshire R."/>
            <person name="Baulcombe D."/>
            <person name="Birren B.W."/>
            <person name="Brown W."/>
            <person name="Ekwall K."/>
            <person name="Kellis M."/>
            <person name="Leatherwood J."/>
            <person name="Levin H."/>
            <person name="Margalit H."/>
            <person name="Martienssen R."/>
            <person name="Nieduszynski C.A."/>
            <person name="Spatafora J.W."/>
            <person name="Friedman N."/>
            <person name="Dalgaard J.Z."/>
            <person name="Baumann P."/>
            <person name="Niki H."/>
            <person name="Regev A."/>
            <person name="Nusbaum C."/>
        </authorList>
    </citation>
    <scope>NUCLEOTIDE SEQUENCE [LARGE SCALE GENOMIC DNA]</scope>
    <source>
        <strain evidence="3">yFS286</strain>
    </source>
</reference>
<evidence type="ECO:0000259" key="1">
    <source>
        <dbReference type="Pfam" id="PF01399"/>
    </source>
</evidence>
<dbReference type="GO" id="GO:0003690">
    <property type="term" value="F:double-stranded DNA binding"/>
    <property type="evidence" value="ECO:0007669"/>
    <property type="project" value="InterPro"/>
</dbReference>
<dbReference type="InterPro" id="IPR045114">
    <property type="entry name" value="Csn12-like"/>
</dbReference>
<dbReference type="GO" id="GO:0000973">
    <property type="term" value="P:post-transcriptional tethering of RNA polymerase II gene DNA at nuclear periphery"/>
    <property type="evidence" value="ECO:0007669"/>
    <property type="project" value="TreeGrafter"/>
</dbReference>
<dbReference type="eggNOG" id="KOG2688">
    <property type="taxonomic scope" value="Eukaryota"/>
</dbReference>
<dbReference type="PANTHER" id="PTHR12732:SF8">
    <property type="entry name" value="NUCLEAR MRNA EXPORT PROTEIN THP1"/>
    <property type="match status" value="1"/>
</dbReference>
<dbReference type="RefSeq" id="XP_013019673.1">
    <property type="nucleotide sequence ID" value="XM_013164219.1"/>
</dbReference>
<dbReference type="GeneID" id="25030246"/>